<dbReference type="RefSeq" id="WP_015101105.1">
    <property type="nucleotide sequence ID" value="NC_019673.1"/>
</dbReference>
<evidence type="ECO:0000313" key="1">
    <source>
        <dbReference type="EMBL" id="CCH30993.1"/>
    </source>
</evidence>
<sequence>MSTPPKRAKTGGRVARVTAESVLAAGRQVGLAALSVQAVAEVLGVSATAVYRHVPSRAALERLVGESVVAELDLVTGPDESAAGHLLRFAARLREFALANPGVGGYLQRVFPRGPSGSRLLAHEVAVLGGWGYRPDAAIALSGAVGTVALGLTATEECRFASGPEERAESAAAMADHPDLLAGRAMLPAVPPETYFALLMAAVVDGLLRRLPPGRPVTDLLV</sequence>
<dbReference type="KEGG" id="sesp:BN6_37000"/>
<keyword evidence="2" id="KW-1185">Reference proteome</keyword>
<protein>
    <submittedName>
        <fullName evidence="1">Uncharacterized protein</fullName>
    </submittedName>
</protein>
<name>K0K361_SACES</name>
<dbReference type="HOGENOM" id="CLU_1184363_0_0_11"/>
<dbReference type="InterPro" id="IPR009057">
    <property type="entry name" value="Homeodomain-like_sf"/>
</dbReference>
<reference evidence="1 2" key="1">
    <citation type="journal article" date="2012" name="BMC Genomics">
        <title>Complete genome sequence of Saccharothrix espanaensis DSM 44229T and comparison to the other completely sequenced Pseudonocardiaceae.</title>
        <authorList>
            <person name="Strobel T."/>
            <person name="Al-Dilaimi A."/>
            <person name="Blom J."/>
            <person name="Gessner A."/>
            <person name="Kalinowski J."/>
            <person name="Luzhetska M."/>
            <person name="Puhler A."/>
            <person name="Szczepanowski R."/>
            <person name="Bechthold A."/>
            <person name="Ruckert C."/>
        </authorList>
    </citation>
    <scope>NUCLEOTIDE SEQUENCE [LARGE SCALE GENOMIC DNA]</scope>
    <source>
        <strain evidence="2">ATCC 51144 / DSM 44229 / JCM 9112 / NBRC 15066 / NRRL 15764</strain>
    </source>
</reference>
<dbReference type="Gene3D" id="1.10.357.10">
    <property type="entry name" value="Tetracycline Repressor, domain 2"/>
    <property type="match status" value="1"/>
</dbReference>
<dbReference type="STRING" id="1179773.BN6_37000"/>
<dbReference type="SUPFAM" id="SSF46689">
    <property type="entry name" value="Homeodomain-like"/>
    <property type="match status" value="1"/>
</dbReference>
<dbReference type="OrthoDB" id="4540879at2"/>
<dbReference type="InterPro" id="IPR036271">
    <property type="entry name" value="Tet_transcr_reg_TetR-rel_C_sf"/>
</dbReference>
<dbReference type="Proteomes" id="UP000006281">
    <property type="component" value="Chromosome"/>
</dbReference>
<dbReference type="eggNOG" id="COG1309">
    <property type="taxonomic scope" value="Bacteria"/>
</dbReference>
<proteinExistence type="predicted"/>
<dbReference type="SUPFAM" id="SSF48498">
    <property type="entry name" value="Tetracyclin repressor-like, C-terminal domain"/>
    <property type="match status" value="1"/>
</dbReference>
<dbReference type="EMBL" id="HE804045">
    <property type="protein sequence ID" value="CCH30993.1"/>
    <property type="molecule type" value="Genomic_DNA"/>
</dbReference>
<evidence type="ECO:0000313" key="2">
    <source>
        <dbReference type="Proteomes" id="UP000006281"/>
    </source>
</evidence>
<dbReference type="AlphaFoldDB" id="K0K361"/>
<accession>K0K361</accession>
<dbReference type="PATRIC" id="fig|1179773.3.peg.3699"/>
<gene>
    <name evidence="1" type="ordered locus">BN6_37000</name>
</gene>
<organism evidence="1 2">
    <name type="scientific">Saccharothrix espanaensis (strain ATCC 51144 / DSM 44229 / JCM 9112 / NBRC 15066 / NRRL 15764)</name>
    <dbReference type="NCBI Taxonomy" id="1179773"/>
    <lineage>
        <taxon>Bacteria</taxon>
        <taxon>Bacillati</taxon>
        <taxon>Actinomycetota</taxon>
        <taxon>Actinomycetes</taxon>
        <taxon>Pseudonocardiales</taxon>
        <taxon>Pseudonocardiaceae</taxon>
        <taxon>Saccharothrix</taxon>
    </lineage>
</organism>